<reference evidence="2 3" key="1">
    <citation type="submission" date="2023-10" db="EMBL/GenBank/DDBJ databases">
        <title>Development of a sustainable strategy for remediation of hydrocarbon-contaminated territories based on the waste exchange concept.</title>
        <authorList>
            <person name="Krivoruchko A."/>
        </authorList>
    </citation>
    <scope>NUCLEOTIDE SEQUENCE [LARGE SCALE GENOMIC DNA]</scope>
    <source>
        <strain evidence="2 3">IEGM 1323</strain>
    </source>
</reference>
<organism evidence="2 3">
    <name type="scientific">Rhodococcoides yunnanense</name>
    <dbReference type="NCBI Taxonomy" id="278209"/>
    <lineage>
        <taxon>Bacteria</taxon>
        <taxon>Bacillati</taxon>
        <taxon>Actinomycetota</taxon>
        <taxon>Actinomycetes</taxon>
        <taxon>Mycobacteriales</taxon>
        <taxon>Nocardiaceae</taxon>
        <taxon>Rhodococcoides</taxon>
    </lineage>
</organism>
<feature type="region of interest" description="Disordered" evidence="1">
    <location>
        <begin position="1"/>
        <end position="42"/>
    </location>
</feature>
<accession>A0ABU4BA51</accession>
<dbReference type="RefSeq" id="WP_317563731.1">
    <property type="nucleotide sequence ID" value="NZ_JAWLJX010000001.1"/>
</dbReference>
<gene>
    <name evidence="2" type="ORF">R3P96_06765</name>
</gene>
<evidence type="ECO:0000256" key="1">
    <source>
        <dbReference type="SAM" id="MobiDB-lite"/>
    </source>
</evidence>
<keyword evidence="3" id="KW-1185">Reference proteome</keyword>
<proteinExistence type="predicted"/>
<sequence length="172" mass="17750">MTVTSTSPNASPTGSGAVATDDTGLGTGQKSTEPETGPLPISAFEEGSGYSFGTPSSQIQCRVSSSTLACQTRGRPHTVVTDSLCKIYLGQEQSRADLFGYLEGGTLPCATVSQGEAYQSPHTLPYGQRVTFQLDQGIAVTCGSATDGITCTDTDPSNGAGFFLSVDSFTQL</sequence>
<feature type="compositionally biased region" description="Polar residues" evidence="1">
    <location>
        <begin position="1"/>
        <end position="14"/>
    </location>
</feature>
<protein>
    <submittedName>
        <fullName evidence="2">Uncharacterized protein</fullName>
    </submittedName>
</protein>
<evidence type="ECO:0000313" key="2">
    <source>
        <dbReference type="EMBL" id="MDV6261039.1"/>
    </source>
</evidence>
<comment type="caution">
    <text evidence="2">The sequence shown here is derived from an EMBL/GenBank/DDBJ whole genome shotgun (WGS) entry which is preliminary data.</text>
</comment>
<name>A0ABU4BA51_9NOCA</name>
<evidence type="ECO:0000313" key="3">
    <source>
        <dbReference type="Proteomes" id="UP001185755"/>
    </source>
</evidence>
<dbReference type="Proteomes" id="UP001185755">
    <property type="component" value="Unassembled WGS sequence"/>
</dbReference>
<dbReference type="EMBL" id="JAWLJX010000001">
    <property type="protein sequence ID" value="MDV6261039.1"/>
    <property type="molecule type" value="Genomic_DNA"/>
</dbReference>